<dbReference type="RefSeq" id="WP_135413671.1">
    <property type="nucleotide sequence ID" value="NZ_SRLB01000004.1"/>
</dbReference>
<dbReference type="Proteomes" id="UP000297535">
    <property type="component" value="Unassembled WGS sequence"/>
</dbReference>
<feature type="transmembrane region" description="Helical" evidence="2">
    <location>
        <begin position="174"/>
        <end position="195"/>
    </location>
</feature>
<dbReference type="EMBL" id="SRLB01000004">
    <property type="protein sequence ID" value="TGE01067.1"/>
    <property type="molecule type" value="Genomic_DNA"/>
</dbReference>
<feature type="transmembrane region" description="Helical" evidence="2">
    <location>
        <begin position="264"/>
        <end position="282"/>
    </location>
</feature>
<dbReference type="InterPro" id="IPR034804">
    <property type="entry name" value="SQR/QFR_C/D"/>
</dbReference>
<evidence type="ECO:0000313" key="5">
    <source>
        <dbReference type="Proteomes" id="UP000297535"/>
    </source>
</evidence>
<dbReference type="SUPFAM" id="SSF81343">
    <property type="entry name" value="Fumarate reductase respiratory complex transmembrane subunits"/>
    <property type="match status" value="1"/>
</dbReference>
<evidence type="ECO:0000313" key="4">
    <source>
        <dbReference type="EMBL" id="TGE01067.1"/>
    </source>
</evidence>
<feature type="transmembrane region" description="Helical" evidence="2">
    <location>
        <begin position="207"/>
        <end position="224"/>
    </location>
</feature>
<dbReference type="InterPro" id="IPR001054">
    <property type="entry name" value="A/G_cyclase"/>
</dbReference>
<dbReference type="CDD" id="cd07302">
    <property type="entry name" value="CHD"/>
    <property type="match status" value="1"/>
</dbReference>
<dbReference type="GO" id="GO:0051536">
    <property type="term" value="F:iron-sulfur cluster binding"/>
    <property type="evidence" value="ECO:0007669"/>
    <property type="project" value="InterPro"/>
</dbReference>
<evidence type="ECO:0000256" key="2">
    <source>
        <dbReference type="SAM" id="Phobius"/>
    </source>
</evidence>
<dbReference type="OrthoDB" id="341967at2"/>
<dbReference type="Pfam" id="PF00111">
    <property type="entry name" value="Fer2"/>
    <property type="match status" value="1"/>
</dbReference>
<evidence type="ECO:0000256" key="1">
    <source>
        <dbReference type="SAM" id="MobiDB-lite"/>
    </source>
</evidence>
<keyword evidence="2" id="KW-0472">Membrane</keyword>
<dbReference type="InterPro" id="IPR036010">
    <property type="entry name" value="2Fe-2S_ferredoxin-like_sf"/>
</dbReference>
<keyword evidence="2" id="KW-1133">Transmembrane helix</keyword>
<proteinExistence type="predicted"/>
<feature type="compositionally biased region" description="Low complexity" evidence="1">
    <location>
        <begin position="1"/>
        <end position="10"/>
    </location>
</feature>
<keyword evidence="5" id="KW-1185">Reference proteome</keyword>
<gene>
    <name evidence="4" type="ORF">EU555_05525</name>
</gene>
<dbReference type="Gene3D" id="3.10.20.30">
    <property type="match status" value="1"/>
</dbReference>
<keyword evidence="2" id="KW-0812">Transmembrane</keyword>
<dbReference type="GO" id="GO:0035556">
    <property type="term" value="P:intracellular signal transduction"/>
    <property type="evidence" value="ECO:0007669"/>
    <property type="project" value="InterPro"/>
</dbReference>
<feature type="domain" description="2Fe-2S ferredoxin-type" evidence="3">
    <location>
        <begin position="299"/>
        <end position="376"/>
    </location>
</feature>
<feature type="transmembrane region" description="Helical" evidence="2">
    <location>
        <begin position="50"/>
        <end position="72"/>
    </location>
</feature>
<protein>
    <submittedName>
        <fullName evidence="4">2Fe-2S iron-sulfur cluster binding domain-containing protein</fullName>
    </submittedName>
</protein>
<comment type="caution">
    <text evidence="4">The sequence shown here is derived from an EMBL/GenBank/DDBJ whole genome shotgun (WGS) entry which is preliminary data.</text>
</comment>
<dbReference type="AlphaFoldDB" id="A0A4Z0NV90"/>
<reference evidence="4 5" key="1">
    <citation type="submission" date="2019-04" db="EMBL/GenBank/DDBJ databases">
        <authorList>
            <person name="Feng G."/>
            <person name="Zhu H."/>
        </authorList>
    </citation>
    <scope>NUCLEOTIDE SEQUENCE [LARGE SCALE GENOMIC DNA]</scope>
    <source>
        <strain evidence="4 5">6HR-1</strain>
    </source>
</reference>
<dbReference type="Gene3D" id="3.30.70.1230">
    <property type="entry name" value="Nucleotide cyclase"/>
    <property type="match status" value="1"/>
</dbReference>
<dbReference type="GO" id="GO:0016020">
    <property type="term" value="C:membrane"/>
    <property type="evidence" value="ECO:0007669"/>
    <property type="project" value="InterPro"/>
</dbReference>
<organism evidence="4 5">
    <name type="scientific">Methylobacterium nonmethylotrophicum</name>
    <dbReference type="NCBI Taxonomy" id="1141884"/>
    <lineage>
        <taxon>Bacteria</taxon>
        <taxon>Pseudomonadati</taxon>
        <taxon>Pseudomonadota</taxon>
        <taxon>Alphaproteobacteria</taxon>
        <taxon>Hyphomicrobiales</taxon>
        <taxon>Methylobacteriaceae</taxon>
        <taxon>Methylobacterium</taxon>
    </lineage>
</organism>
<dbReference type="InterPro" id="IPR001041">
    <property type="entry name" value="2Fe-2S_ferredoxin-type"/>
</dbReference>
<dbReference type="InterPro" id="IPR029787">
    <property type="entry name" value="Nucleotide_cyclase"/>
</dbReference>
<dbReference type="InterPro" id="IPR012675">
    <property type="entry name" value="Beta-grasp_dom_sf"/>
</dbReference>
<feature type="transmembrane region" description="Helical" evidence="2">
    <location>
        <begin position="125"/>
        <end position="144"/>
    </location>
</feature>
<dbReference type="GO" id="GO:0009190">
    <property type="term" value="P:cyclic nucleotide biosynthetic process"/>
    <property type="evidence" value="ECO:0007669"/>
    <property type="project" value="InterPro"/>
</dbReference>
<feature type="compositionally biased region" description="Low complexity" evidence="1">
    <location>
        <begin position="21"/>
        <end position="32"/>
    </location>
</feature>
<dbReference type="GO" id="GO:0004016">
    <property type="term" value="F:adenylate cyclase activity"/>
    <property type="evidence" value="ECO:0007669"/>
    <property type="project" value="UniProtKB-ARBA"/>
</dbReference>
<dbReference type="SUPFAM" id="SSF55073">
    <property type="entry name" value="Nucleotide cyclase"/>
    <property type="match status" value="1"/>
</dbReference>
<sequence>MPLSPAAASEPPRPGAPAPAAPTAEAPAADAPARASPAARNLRNLRAVRLWSGLVVFGYVACHLLNHALGNVSLGTMEAALSGLVQVWRNPAVSTVLYGAILAHLALGLVALYQRRMFRLRRMEVPQLLIGLLLPVMLVNHVVVTRIDFALYGTDKRYVQELHQFWVNSPAQGLNQGVVLVLAWVHGCIGLFLWLRLKRWFRPAAPVLLALAVLVPTLALLGFYQSGRVVAGLAARPEWQDQNLTSAELGTLAERASLEQLRNGLLAAYTAMIGAVLLARLWRDRRERRGGVVRLTYPDRRTITVPRGLSLLEASTLYEVPHAGVCGGRGRCGTCRVSVLSGAEALPEPDATERAILQRIGASRTPRIRIGCQVRPCADVTLVPIVPPGAGTDYAYGGRRVRAGRRHYVVCLFVELRDVAEEEAEARGADLLFTSNRFLDAAIEAVTGAGGAFNRFSGSGMLALFGLDGGDPARSCRQALHAAAMIGVAIEHMARLLGGAPVGFVVGIQDGVVTLGDLGHGDEVAFTAVGAAVRDAADLCQVARREGAQVVVTESVCQRAEVPPGALPSGEVTLPGTGRPLRACVVPDAHGVFGALDAIADASTAEANRLQGARLQPA</sequence>
<evidence type="ECO:0000259" key="3">
    <source>
        <dbReference type="Pfam" id="PF00111"/>
    </source>
</evidence>
<accession>A0A4Z0NV90</accession>
<feature type="transmembrane region" description="Helical" evidence="2">
    <location>
        <begin position="92"/>
        <end position="113"/>
    </location>
</feature>
<name>A0A4Z0NV90_9HYPH</name>
<feature type="region of interest" description="Disordered" evidence="1">
    <location>
        <begin position="1"/>
        <end position="32"/>
    </location>
</feature>
<feature type="compositionally biased region" description="Pro residues" evidence="1">
    <location>
        <begin position="11"/>
        <end position="20"/>
    </location>
</feature>
<dbReference type="SUPFAM" id="SSF54292">
    <property type="entry name" value="2Fe-2S ferredoxin-like"/>
    <property type="match status" value="1"/>
</dbReference>